<organism evidence="1 2">
    <name type="scientific">Debaryomyces fabryi</name>
    <dbReference type="NCBI Taxonomy" id="58627"/>
    <lineage>
        <taxon>Eukaryota</taxon>
        <taxon>Fungi</taxon>
        <taxon>Dikarya</taxon>
        <taxon>Ascomycota</taxon>
        <taxon>Saccharomycotina</taxon>
        <taxon>Pichiomycetes</taxon>
        <taxon>Debaryomycetaceae</taxon>
        <taxon>Debaryomyces</taxon>
    </lineage>
</organism>
<reference evidence="1 2" key="1">
    <citation type="submission" date="2015-11" db="EMBL/GenBank/DDBJ databases">
        <title>The genome of Debaryomyces fabryi.</title>
        <authorList>
            <person name="Tafer H."/>
            <person name="Lopandic K."/>
        </authorList>
    </citation>
    <scope>NUCLEOTIDE SEQUENCE [LARGE SCALE GENOMIC DNA]</scope>
    <source>
        <strain evidence="1 2">CBS 789</strain>
    </source>
</reference>
<dbReference type="EMBL" id="LMYN01000008">
    <property type="protein sequence ID" value="KSA03555.1"/>
    <property type="molecule type" value="Genomic_DNA"/>
</dbReference>
<comment type="caution">
    <text evidence="1">The sequence shown here is derived from an EMBL/GenBank/DDBJ whole genome shotgun (WGS) entry which is preliminary data.</text>
</comment>
<sequence length="287" mass="33372">MVNVLNSWFFNHVYTEKPLLWRDCIPSETLQKAKKLKFKGNPTSGTLVYKALILQYQNGWQDKGNYRMMQKYTCVPICEYEVLIVTNGTVSQVEGKLSKLNEQNNDEIPLNSSITYLKTFKELIEYLSFYKDKDNNNEVTYTGKIVFMFFNGLEFVQDIICDAIDHSHKCTATRNIPLDYHMSSMIDKVHDYNAKSQSVEVLQNAYFYFDSTVMSDDSDFNMIVSIVRDILKKTNFMVGRIRGVYIDDEYLEGEKAFAVSSLLRNYPNIETLHLSSRKTIMMKDLIV</sequence>
<dbReference type="GeneID" id="26837703"/>
<dbReference type="AlphaFoldDB" id="A0A0V1Q4Z6"/>
<dbReference type="RefSeq" id="XP_015469657.1">
    <property type="nucleotide sequence ID" value="XM_015609524.1"/>
</dbReference>
<protein>
    <submittedName>
        <fullName evidence="1">Uncharacterized protein</fullName>
    </submittedName>
</protein>
<keyword evidence="2" id="KW-1185">Reference proteome</keyword>
<evidence type="ECO:0000313" key="1">
    <source>
        <dbReference type="EMBL" id="KSA03555.1"/>
    </source>
</evidence>
<name>A0A0V1Q4Z6_9ASCO</name>
<dbReference type="Proteomes" id="UP000054251">
    <property type="component" value="Unassembled WGS sequence"/>
</dbReference>
<proteinExistence type="predicted"/>
<dbReference type="OrthoDB" id="4014612at2759"/>
<accession>A0A0V1Q4Z6</accession>
<evidence type="ECO:0000313" key="2">
    <source>
        <dbReference type="Proteomes" id="UP000054251"/>
    </source>
</evidence>
<gene>
    <name evidence="1" type="ORF">AC631_00694</name>
</gene>